<dbReference type="Proteomes" id="UP000671879">
    <property type="component" value="Chromosome"/>
</dbReference>
<dbReference type="PROSITE" id="PS50893">
    <property type="entry name" value="ABC_TRANSPORTER_2"/>
    <property type="match status" value="1"/>
</dbReference>
<evidence type="ECO:0000256" key="5">
    <source>
        <dbReference type="ARBA" id="ARBA00022840"/>
    </source>
</evidence>
<dbReference type="FunFam" id="3.40.50.300:FF:000425">
    <property type="entry name" value="Probable ABC transporter, ATP-binding subunit"/>
    <property type="match status" value="1"/>
</dbReference>
<gene>
    <name evidence="7" type="ORF">KAR29_13775</name>
</gene>
<dbReference type="Gene3D" id="3.40.50.300">
    <property type="entry name" value="P-loop containing nucleotide triphosphate hydrolases"/>
    <property type="match status" value="1"/>
</dbReference>
<dbReference type="Pfam" id="PF00571">
    <property type="entry name" value="CBS"/>
    <property type="match status" value="1"/>
</dbReference>
<organism evidence="7 8">
    <name type="scientific">Aminithiophilus ramosus</name>
    <dbReference type="NCBI Taxonomy" id="3029084"/>
    <lineage>
        <taxon>Bacteria</taxon>
        <taxon>Thermotogati</taxon>
        <taxon>Synergistota</taxon>
        <taxon>Synergistia</taxon>
        <taxon>Synergistales</taxon>
        <taxon>Aminithiophilaceae</taxon>
        <taxon>Aminithiophilus</taxon>
    </lineage>
</organism>
<dbReference type="PROSITE" id="PS00211">
    <property type="entry name" value="ABC_TRANSPORTER_1"/>
    <property type="match status" value="1"/>
</dbReference>
<dbReference type="SUPFAM" id="SSF54631">
    <property type="entry name" value="CBS-domain pair"/>
    <property type="match status" value="1"/>
</dbReference>
<evidence type="ECO:0000259" key="6">
    <source>
        <dbReference type="PROSITE" id="PS50893"/>
    </source>
</evidence>
<dbReference type="InterPro" id="IPR027417">
    <property type="entry name" value="P-loop_NTPase"/>
</dbReference>
<dbReference type="RefSeq" id="WP_274373574.1">
    <property type="nucleotide sequence ID" value="NZ_CP072943.1"/>
</dbReference>
<dbReference type="InterPro" id="IPR005892">
    <property type="entry name" value="Gly-betaine_transp_ATP-bd"/>
</dbReference>
<evidence type="ECO:0000256" key="1">
    <source>
        <dbReference type="ARBA" id="ARBA00005417"/>
    </source>
</evidence>
<evidence type="ECO:0000313" key="8">
    <source>
        <dbReference type="Proteomes" id="UP000671879"/>
    </source>
</evidence>
<proteinExistence type="inferred from homology"/>
<reference evidence="8" key="1">
    <citation type="submission" date="2021-04" db="EMBL/GenBank/DDBJ databases">
        <title>A novel Synergistetes isolate from a pyrite-forming mixed culture.</title>
        <authorList>
            <person name="Bunk B."/>
            <person name="Sproer C."/>
            <person name="Spring S."/>
            <person name="Pester M."/>
        </authorList>
    </citation>
    <scope>NUCLEOTIDE SEQUENCE [LARGE SCALE GENOMIC DNA]</scope>
    <source>
        <strain evidence="8">J.5.4.2-T.3.5.2</strain>
    </source>
</reference>
<dbReference type="GO" id="GO:0016887">
    <property type="term" value="F:ATP hydrolysis activity"/>
    <property type="evidence" value="ECO:0007669"/>
    <property type="project" value="InterPro"/>
</dbReference>
<dbReference type="GO" id="GO:0031460">
    <property type="term" value="P:glycine betaine transport"/>
    <property type="evidence" value="ECO:0007669"/>
    <property type="project" value="InterPro"/>
</dbReference>
<dbReference type="GO" id="GO:0005524">
    <property type="term" value="F:ATP binding"/>
    <property type="evidence" value="ECO:0007669"/>
    <property type="project" value="UniProtKB-KW"/>
</dbReference>
<keyword evidence="3" id="KW-0677">Repeat</keyword>
<dbReference type="InterPro" id="IPR000644">
    <property type="entry name" value="CBS_dom"/>
</dbReference>
<evidence type="ECO:0000256" key="4">
    <source>
        <dbReference type="ARBA" id="ARBA00022741"/>
    </source>
</evidence>
<comment type="similarity">
    <text evidence="1">Belongs to the ABC transporter superfamily.</text>
</comment>
<dbReference type="AlphaFoldDB" id="A0A9Q7AQV0"/>
<name>A0A9Q7AQV0_9BACT</name>
<dbReference type="EMBL" id="CP072943">
    <property type="protein sequence ID" value="QTX32346.1"/>
    <property type="molecule type" value="Genomic_DNA"/>
</dbReference>
<keyword evidence="4" id="KW-0547">Nucleotide-binding</keyword>
<keyword evidence="2" id="KW-0813">Transport</keyword>
<evidence type="ECO:0000313" key="7">
    <source>
        <dbReference type="EMBL" id="QTX32346.1"/>
    </source>
</evidence>
<dbReference type="KEGG" id="aram:KAR29_13775"/>
<dbReference type="GO" id="GO:0016020">
    <property type="term" value="C:membrane"/>
    <property type="evidence" value="ECO:0007669"/>
    <property type="project" value="InterPro"/>
</dbReference>
<dbReference type="InterPro" id="IPR003439">
    <property type="entry name" value="ABC_transporter-like_ATP-bd"/>
</dbReference>
<dbReference type="SUPFAM" id="SSF52540">
    <property type="entry name" value="P-loop containing nucleoside triphosphate hydrolases"/>
    <property type="match status" value="1"/>
</dbReference>
<dbReference type="Pfam" id="PF00005">
    <property type="entry name" value="ABC_tran"/>
    <property type="match status" value="1"/>
</dbReference>
<sequence length="376" mass="41489">MVEFEAVSKVYEDGTRAVDSLDLSIAKGEFAVLIGPSGCGKTTSLKMVNRLEECTEGRILVDGRDIQDVDPVTLRRNIGYVVQDIALMPHLSVGENIATVPRLLGWKKTKIDDRVDELLAMAGLEPKKYRYRLPEQLSGGQKQRIGVLRALAADPDVILMDEPFGALDPLSRDRLQTELLEMQKSVKKTIVFVTHDMNEALKMADRVILMRRGKVEQMGSPVEIQTNPVNDFVRTFLGEDRLAQITPDMGIESLVQDPYLRVQATEKAADVLSRMEDLNLDTGQVVDDKGKWIGMVVPRRAKALARDGGTIARAVRKDRHLNIEEATISDAAAMLADMDLPVPVLDGKGHLLGIVDSSSIARLAIGRLCRKGGTKR</sequence>
<keyword evidence="8" id="KW-1185">Reference proteome</keyword>
<dbReference type="NCBIfam" id="TIGR01186">
    <property type="entry name" value="proV"/>
    <property type="match status" value="1"/>
</dbReference>
<dbReference type="PANTHER" id="PTHR43117">
    <property type="entry name" value="OSMOPROTECTANT IMPORT ATP-BINDING PROTEIN OSMV"/>
    <property type="match status" value="1"/>
</dbReference>
<dbReference type="SMART" id="SM00382">
    <property type="entry name" value="AAA"/>
    <property type="match status" value="1"/>
</dbReference>
<protein>
    <submittedName>
        <fullName evidence="7">Betaine/proline/choline family ABC transporter ATP-binding protein</fullName>
    </submittedName>
</protein>
<evidence type="ECO:0000256" key="2">
    <source>
        <dbReference type="ARBA" id="ARBA00022448"/>
    </source>
</evidence>
<dbReference type="InterPro" id="IPR046342">
    <property type="entry name" value="CBS_dom_sf"/>
</dbReference>
<dbReference type="InterPro" id="IPR003593">
    <property type="entry name" value="AAA+_ATPase"/>
</dbReference>
<keyword evidence="5 7" id="KW-0067">ATP-binding</keyword>
<accession>A0A9Q7AQV0</accession>
<feature type="domain" description="ABC transporter" evidence="6">
    <location>
        <begin position="2"/>
        <end position="237"/>
    </location>
</feature>
<dbReference type="PANTHER" id="PTHR43117:SF4">
    <property type="entry name" value="OSMOPROTECTANT IMPORT ATP-BINDING PROTEIN OSMV"/>
    <property type="match status" value="1"/>
</dbReference>
<evidence type="ECO:0000256" key="3">
    <source>
        <dbReference type="ARBA" id="ARBA00022737"/>
    </source>
</evidence>
<dbReference type="InterPro" id="IPR017871">
    <property type="entry name" value="ABC_transporter-like_CS"/>
</dbReference>
<dbReference type="Gene3D" id="3.10.580.10">
    <property type="entry name" value="CBS-domain"/>
    <property type="match status" value="1"/>
</dbReference>